<sequence>MSAPRWAAAIRALHCFAADPVALGGLHLRARSSDARRLWLGRLHDRLGPVARLHPDISDEVLLGGLDLDAALRTGEARHRAGLLDRHEVAILAMAERATPGLCARLGQALDAGRTGLLALDEGVADEGLNPALADRMALSIDLEGLRAVEAPALAPLPDSAALDDDTARQRLVALAQALGIASLRAPGQALRVARLSAALDGRADVAEADLAFATAVALVPRATRLLQPEAEPEQDTPPDPPPDTEDEAAAPDLPPEGAEILLEAALAQLPPDLLARLAAGHVPRAAGTGAGAARKGNRRGRPLPSRPGRPDGRARIDLPATLRAAAPWQRLRGGGPGERVRIRASDIRLKRFEVKSDRLIVFAVDASGSAAFARLAEAKGAVELLLAEAYARRDHVALIAFRGADAQLLLPPTRSLLRTKRALAGLPGGGGTPLAAGLREGLELAHHARGRGMDPALVVLTDGRPNVALSGETSRAAAAQDAATLAAAIRARAIPGLVIDTGNRPAPALAELAARMGATCLPLPRADAERLSRAVADAL</sequence>
<reference evidence="3 4" key="1">
    <citation type="submission" date="2023-04" db="EMBL/GenBank/DDBJ databases">
        <title>Jannaschia ovalis sp. nov., a marine bacterium isolated from sea tidal flat.</title>
        <authorList>
            <person name="Kwon D.Y."/>
            <person name="Kim J.-J."/>
        </authorList>
    </citation>
    <scope>NUCLEOTIDE SEQUENCE [LARGE SCALE GENOMIC DNA]</scope>
    <source>
        <strain evidence="3 4">GRR-S6-38</strain>
    </source>
</reference>
<proteinExistence type="predicted"/>
<feature type="domain" description="VWFA" evidence="2">
    <location>
        <begin position="360"/>
        <end position="540"/>
    </location>
</feature>
<dbReference type="PANTHER" id="PTHR43473">
    <property type="entry name" value="MAGNESIUM-CHELATASE SUBUNIT CHLD, CHLOROPLASTIC"/>
    <property type="match status" value="1"/>
</dbReference>
<dbReference type="RefSeq" id="WP_279967304.1">
    <property type="nucleotide sequence ID" value="NZ_CP122537.1"/>
</dbReference>
<dbReference type="Pfam" id="PF17863">
    <property type="entry name" value="AAA_lid_2"/>
    <property type="match status" value="1"/>
</dbReference>
<dbReference type="Gene3D" id="3.40.50.410">
    <property type="entry name" value="von Willebrand factor, type A domain"/>
    <property type="match status" value="1"/>
</dbReference>
<protein>
    <submittedName>
        <fullName evidence="3">Magnesium chelatase subunit D</fullName>
        <ecNumber evidence="3">6.6.1.1</ecNumber>
    </submittedName>
</protein>
<dbReference type="Pfam" id="PF13519">
    <property type="entry name" value="VWA_2"/>
    <property type="match status" value="1"/>
</dbReference>
<organism evidence="3 4">
    <name type="scientific">Jannaschia ovalis</name>
    <dbReference type="NCBI Taxonomy" id="3038773"/>
    <lineage>
        <taxon>Bacteria</taxon>
        <taxon>Pseudomonadati</taxon>
        <taxon>Pseudomonadota</taxon>
        <taxon>Alphaproteobacteria</taxon>
        <taxon>Rhodobacterales</taxon>
        <taxon>Roseobacteraceae</taxon>
        <taxon>Jannaschia</taxon>
    </lineage>
</organism>
<dbReference type="SMART" id="SM00327">
    <property type="entry name" value="VWA"/>
    <property type="match status" value="1"/>
</dbReference>
<name>A0ABY8LG16_9RHOB</name>
<dbReference type="EC" id="6.6.1.1" evidence="3"/>
<dbReference type="Proteomes" id="UP001243420">
    <property type="component" value="Chromosome"/>
</dbReference>
<dbReference type="SUPFAM" id="SSF53300">
    <property type="entry name" value="vWA-like"/>
    <property type="match status" value="1"/>
</dbReference>
<dbReference type="PANTHER" id="PTHR43473:SF2">
    <property type="entry name" value="MAGNESIUM-CHELATASE SUBUNIT CHLD, CHLOROPLASTIC"/>
    <property type="match status" value="1"/>
</dbReference>
<dbReference type="Gene3D" id="1.10.8.80">
    <property type="entry name" value="Magnesium chelatase subunit I, C-Terminal domain"/>
    <property type="match status" value="1"/>
</dbReference>
<gene>
    <name evidence="3" type="ORF">P8627_08255</name>
</gene>
<evidence type="ECO:0000256" key="1">
    <source>
        <dbReference type="SAM" id="MobiDB-lite"/>
    </source>
</evidence>
<evidence type="ECO:0000313" key="3">
    <source>
        <dbReference type="EMBL" id="WGH80242.1"/>
    </source>
</evidence>
<dbReference type="PROSITE" id="PS50234">
    <property type="entry name" value="VWFA"/>
    <property type="match status" value="1"/>
</dbReference>
<feature type="region of interest" description="Disordered" evidence="1">
    <location>
        <begin position="226"/>
        <end position="254"/>
    </location>
</feature>
<keyword evidence="4" id="KW-1185">Reference proteome</keyword>
<evidence type="ECO:0000313" key="4">
    <source>
        <dbReference type="Proteomes" id="UP001243420"/>
    </source>
</evidence>
<dbReference type="NCBIfam" id="NF009943">
    <property type="entry name" value="PRK13406.1"/>
    <property type="match status" value="1"/>
</dbReference>
<keyword evidence="3" id="KW-0436">Ligase</keyword>
<accession>A0ABY8LG16</accession>
<evidence type="ECO:0000259" key="2">
    <source>
        <dbReference type="PROSITE" id="PS50234"/>
    </source>
</evidence>
<dbReference type="InterPro" id="IPR041628">
    <property type="entry name" value="ChlI/MoxR_AAA_lid"/>
</dbReference>
<dbReference type="GO" id="GO:0016851">
    <property type="term" value="F:magnesium chelatase activity"/>
    <property type="evidence" value="ECO:0007669"/>
    <property type="project" value="UniProtKB-EC"/>
</dbReference>
<dbReference type="InterPro" id="IPR036465">
    <property type="entry name" value="vWFA_dom_sf"/>
</dbReference>
<dbReference type="InterPro" id="IPR002035">
    <property type="entry name" value="VWF_A"/>
</dbReference>
<feature type="compositionally biased region" description="Acidic residues" evidence="1">
    <location>
        <begin position="231"/>
        <end position="250"/>
    </location>
</feature>
<dbReference type="EMBL" id="CP122537">
    <property type="protein sequence ID" value="WGH80242.1"/>
    <property type="molecule type" value="Genomic_DNA"/>
</dbReference>
<feature type="region of interest" description="Disordered" evidence="1">
    <location>
        <begin position="287"/>
        <end position="316"/>
    </location>
</feature>